<evidence type="ECO:0000256" key="3">
    <source>
        <dbReference type="ARBA" id="ARBA00022448"/>
    </source>
</evidence>
<keyword evidence="6" id="KW-0631">Potassium channel</keyword>
<name>A0ABV2JN30_9STRE</name>
<evidence type="ECO:0000256" key="7">
    <source>
        <dbReference type="ARBA" id="ARBA00022958"/>
    </source>
</evidence>
<evidence type="ECO:0000256" key="8">
    <source>
        <dbReference type="ARBA" id="ARBA00022989"/>
    </source>
</evidence>
<evidence type="ECO:0000256" key="11">
    <source>
        <dbReference type="ARBA" id="ARBA00023303"/>
    </source>
</evidence>
<evidence type="ECO:0000256" key="4">
    <source>
        <dbReference type="ARBA" id="ARBA00022538"/>
    </source>
</evidence>
<evidence type="ECO:0000313" key="14">
    <source>
        <dbReference type="EMBL" id="MET3645345.1"/>
    </source>
</evidence>
<dbReference type="Proteomes" id="UP001549055">
    <property type="component" value="Unassembled WGS sequence"/>
</dbReference>
<evidence type="ECO:0000256" key="2">
    <source>
        <dbReference type="ARBA" id="ARBA00006920"/>
    </source>
</evidence>
<accession>A0ABV2JN30</accession>
<proteinExistence type="inferred from homology"/>
<dbReference type="RefSeq" id="WP_354281855.1">
    <property type="nucleotide sequence ID" value="NZ_JBEPMK010000010.1"/>
</dbReference>
<keyword evidence="4" id="KW-0633">Potassium transport</keyword>
<comment type="catalytic activity">
    <reaction evidence="12">
        <text>K(+)(in) = K(+)(out)</text>
        <dbReference type="Rhea" id="RHEA:29463"/>
        <dbReference type="ChEBI" id="CHEBI:29103"/>
    </reaction>
</comment>
<gene>
    <name evidence="14" type="ORF">ABID27_002010</name>
</gene>
<evidence type="ECO:0000256" key="9">
    <source>
        <dbReference type="ARBA" id="ARBA00023065"/>
    </source>
</evidence>
<feature type="transmembrane region" description="Helical" evidence="13">
    <location>
        <begin position="40"/>
        <end position="59"/>
    </location>
</feature>
<evidence type="ECO:0000256" key="13">
    <source>
        <dbReference type="SAM" id="Phobius"/>
    </source>
</evidence>
<comment type="caution">
    <text evidence="14">The sequence shown here is derived from an EMBL/GenBank/DDBJ whole genome shotgun (WGS) entry which is preliminary data.</text>
</comment>
<feature type="transmembrane region" description="Helical" evidence="13">
    <location>
        <begin position="150"/>
        <end position="178"/>
    </location>
</feature>
<keyword evidence="10 13" id="KW-0472">Membrane</keyword>
<protein>
    <submittedName>
        <fullName evidence="14">Membrane protein</fullName>
    </submittedName>
</protein>
<reference evidence="14 15" key="1">
    <citation type="submission" date="2024-06" db="EMBL/GenBank/DDBJ databases">
        <title>Genomic Encyclopedia of Type Strains, Phase IV (KMG-IV): sequencing the most valuable type-strain genomes for metagenomic binning, comparative biology and taxonomic classification.</title>
        <authorList>
            <person name="Goeker M."/>
        </authorList>
    </citation>
    <scope>NUCLEOTIDE SEQUENCE [LARGE SCALE GENOMIC DNA]</scope>
    <source>
        <strain evidence="14 15">DSM 15349</strain>
    </source>
</reference>
<dbReference type="InterPro" id="IPR010617">
    <property type="entry name" value="TMEM175-like"/>
</dbReference>
<evidence type="ECO:0000256" key="5">
    <source>
        <dbReference type="ARBA" id="ARBA00022692"/>
    </source>
</evidence>
<evidence type="ECO:0000256" key="1">
    <source>
        <dbReference type="ARBA" id="ARBA00004141"/>
    </source>
</evidence>
<feature type="transmembrane region" description="Helical" evidence="13">
    <location>
        <begin position="12"/>
        <end position="28"/>
    </location>
</feature>
<keyword evidence="3" id="KW-0813">Transport</keyword>
<dbReference type="EMBL" id="JBEPMK010000010">
    <property type="protein sequence ID" value="MET3645345.1"/>
    <property type="molecule type" value="Genomic_DNA"/>
</dbReference>
<keyword evidence="7" id="KW-0630">Potassium</keyword>
<feature type="transmembrane region" description="Helical" evidence="13">
    <location>
        <begin position="103"/>
        <end position="129"/>
    </location>
</feature>
<keyword evidence="11" id="KW-0407">Ion channel</keyword>
<evidence type="ECO:0000313" key="15">
    <source>
        <dbReference type="Proteomes" id="UP001549055"/>
    </source>
</evidence>
<comment type="similarity">
    <text evidence="2">Belongs to the TMEM175 family.</text>
</comment>
<evidence type="ECO:0000256" key="12">
    <source>
        <dbReference type="ARBA" id="ARBA00034430"/>
    </source>
</evidence>
<sequence>MTKRLKERFDTLSDAIIAIVMTILVLEIKLPTSMAGLPHFAYAVGLFLVSFVIIFNFWYRRTIIMSVAEEVTYDAFARDVIAHMMLSLFPLATKMLVEFDQKWVPILFFGLINFVTAFLMSWITLNLTVRNAKAEHQEQLGKIKEFYKNRMIMIAVTDLLTMVVALLFNQVGIFIFLLSPFVEFWSYYKRGVIFETFEGQGGRFEHFIEEKERGRSEKRGFKG</sequence>
<feature type="transmembrane region" description="Helical" evidence="13">
    <location>
        <begin position="80"/>
        <end position="97"/>
    </location>
</feature>
<organism evidence="14 15">
    <name type="scientific">Streptococcus gallinaceus</name>
    <dbReference type="NCBI Taxonomy" id="165758"/>
    <lineage>
        <taxon>Bacteria</taxon>
        <taxon>Bacillati</taxon>
        <taxon>Bacillota</taxon>
        <taxon>Bacilli</taxon>
        <taxon>Lactobacillales</taxon>
        <taxon>Streptococcaceae</taxon>
        <taxon>Streptococcus</taxon>
    </lineage>
</organism>
<keyword evidence="5 13" id="KW-0812">Transmembrane</keyword>
<evidence type="ECO:0000256" key="6">
    <source>
        <dbReference type="ARBA" id="ARBA00022826"/>
    </source>
</evidence>
<dbReference type="Pfam" id="PF06736">
    <property type="entry name" value="TMEM175"/>
    <property type="match status" value="1"/>
</dbReference>
<keyword evidence="15" id="KW-1185">Reference proteome</keyword>
<keyword evidence="9" id="KW-0406">Ion transport</keyword>
<comment type="subcellular location">
    <subcellularLocation>
        <location evidence="1">Membrane</location>
        <topology evidence="1">Multi-pass membrane protein</topology>
    </subcellularLocation>
</comment>
<evidence type="ECO:0000256" key="10">
    <source>
        <dbReference type="ARBA" id="ARBA00023136"/>
    </source>
</evidence>
<keyword evidence="8 13" id="KW-1133">Transmembrane helix</keyword>